<dbReference type="PANTHER" id="PTHR47235">
    <property type="entry name" value="BLR6548 PROTEIN"/>
    <property type="match status" value="1"/>
</dbReference>
<dbReference type="AlphaFoldDB" id="A0A2V3UBZ2"/>
<name>A0A2V3UBZ2_9HYPH</name>
<organism evidence="7 8">
    <name type="scientific">Chelatococcus asaccharovorans</name>
    <dbReference type="NCBI Taxonomy" id="28210"/>
    <lineage>
        <taxon>Bacteria</taxon>
        <taxon>Pseudomonadati</taxon>
        <taxon>Pseudomonadota</taxon>
        <taxon>Alphaproteobacteria</taxon>
        <taxon>Hyphomicrobiales</taxon>
        <taxon>Chelatococcaceae</taxon>
        <taxon>Chelatococcus</taxon>
    </lineage>
</organism>
<gene>
    <name evidence="7" type="ORF">C7450_103527</name>
</gene>
<keyword evidence="4" id="KW-0029">Amino-acid transport</keyword>
<evidence type="ECO:0000256" key="1">
    <source>
        <dbReference type="ARBA" id="ARBA00010062"/>
    </source>
</evidence>
<keyword evidence="8" id="KW-1185">Reference proteome</keyword>
<feature type="domain" description="Leucine-binding protein" evidence="6">
    <location>
        <begin position="33"/>
        <end position="377"/>
    </location>
</feature>
<dbReference type="SUPFAM" id="SSF53822">
    <property type="entry name" value="Periplasmic binding protein-like I"/>
    <property type="match status" value="1"/>
</dbReference>
<evidence type="ECO:0000256" key="2">
    <source>
        <dbReference type="ARBA" id="ARBA00022448"/>
    </source>
</evidence>
<comment type="similarity">
    <text evidence="1">Belongs to the leucine-binding protein family.</text>
</comment>
<comment type="caution">
    <text evidence="7">The sequence shown here is derived from an EMBL/GenBank/DDBJ whole genome shotgun (WGS) entry which is preliminary data.</text>
</comment>
<accession>A0A2V3UBZ2</accession>
<dbReference type="InterPro" id="IPR028082">
    <property type="entry name" value="Peripla_BP_I"/>
</dbReference>
<feature type="signal peptide" evidence="5">
    <location>
        <begin position="1"/>
        <end position="24"/>
    </location>
</feature>
<protein>
    <submittedName>
        <fullName evidence="7">Amino acid/amide ABC transporter substrate-binding protein (HAAT family)</fullName>
    </submittedName>
</protein>
<dbReference type="PRINTS" id="PR00337">
    <property type="entry name" value="LEUILEVALBP"/>
</dbReference>
<evidence type="ECO:0000256" key="3">
    <source>
        <dbReference type="ARBA" id="ARBA00022729"/>
    </source>
</evidence>
<dbReference type="PANTHER" id="PTHR47235:SF1">
    <property type="entry name" value="BLR6548 PROTEIN"/>
    <property type="match status" value="1"/>
</dbReference>
<evidence type="ECO:0000313" key="8">
    <source>
        <dbReference type="Proteomes" id="UP000248021"/>
    </source>
</evidence>
<dbReference type="EMBL" id="QJJK01000003">
    <property type="protein sequence ID" value="PXW62005.1"/>
    <property type="molecule type" value="Genomic_DNA"/>
</dbReference>
<reference evidence="7 8" key="1">
    <citation type="submission" date="2018-05" db="EMBL/GenBank/DDBJ databases">
        <title>Genomic Encyclopedia of Type Strains, Phase IV (KMG-IV): sequencing the most valuable type-strain genomes for metagenomic binning, comparative biology and taxonomic classification.</title>
        <authorList>
            <person name="Goeker M."/>
        </authorList>
    </citation>
    <scope>NUCLEOTIDE SEQUENCE [LARGE SCALE GENOMIC DNA]</scope>
    <source>
        <strain evidence="7 8">DSM 6462</strain>
    </source>
</reference>
<keyword evidence="2" id="KW-0813">Transport</keyword>
<evidence type="ECO:0000256" key="5">
    <source>
        <dbReference type="SAM" id="SignalP"/>
    </source>
</evidence>
<dbReference type="InterPro" id="IPR028081">
    <property type="entry name" value="Leu-bd"/>
</dbReference>
<evidence type="ECO:0000259" key="6">
    <source>
        <dbReference type="Pfam" id="PF13458"/>
    </source>
</evidence>
<dbReference type="CDD" id="cd06343">
    <property type="entry name" value="PBP1_ABC_ligand_binding-like"/>
    <property type="match status" value="1"/>
</dbReference>
<dbReference type="RefSeq" id="WP_170147169.1">
    <property type="nucleotide sequence ID" value="NZ_JAHBRY010000001.1"/>
</dbReference>
<sequence>MKHLQYGLAALVLTANLAMAPARADGPGVTADTITLGSWSALTGPFAVYGVPGVAGQTAFYGKLNAEGGINGRKIRVITEDHAYNPQQAVAAARKLVNRDKVLAIQGAYGTGPSAAAFPYLQQEGAPFVMPYAGALDWYEPPRPLIVGAQTLLDYQARAVGRWAGKDGHKNVAVVHAAVAAYEKVASNVGPGVKSAIPDATVTMVPVKLGTTDYAPIALELAGKTPDAVVFIGTMQELVALAKELKQQKVKTSLYTYGGNVANDLITLGGEAVEGLRSVSLTLPVNSDAPAVAAYREALAKFAPNEKPDYGSLLTYALAMVTAEAIRNAGEPLTRESLMTGFNTLKDFDTGIIGKVTVTPERHLGTTEVIPVEIKGGQWATAGTFVDALSNW</sequence>
<proteinExistence type="inferred from homology"/>
<dbReference type="Gene3D" id="3.40.50.2300">
    <property type="match status" value="2"/>
</dbReference>
<dbReference type="InterPro" id="IPR000709">
    <property type="entry name" value="Leu_Ile_Val-bd"/>
</dbReference>
<dbReference type="GO" id="GO:0006865">
    <property type="term" value="P:amino acid transport"/>
    <property type="evidence" value="ECO:0007669"/>
    <property type="project" value="UniProtKB-KW"/>
</dbReference>
<keyword evidence="3 5" id="KW-0732">Signal</keyword>
<dbReference type="Pfam" id="PF13458">
    <property type="entry name" value="Peripla_BP_6"/>
    <property type="match status" value="1"/>
</dbReference>
<dbReference type="Proteomes" id="UP000248021">
    <property type="component" value="Unassembled WGS sequence"/>
</dbReference>
<evidence type="ECO:0000256" key="4">
    <source>
        <dbReference type="ARBA" id="ARBA00022970"/>
    </source>
</evidence>
<feature type="chain" id="PRO_5016118199" evidence="5">
    <location>
        <begin position="25"/>
        <end position="392"/>
    </location>
</feature>
<evidence type="ECO:0000313" key="7">
    <source>
        <dbReference type="EMBL" id="PXW62005.1"/>
    </source>
</evidence>